<organism evidence="1">
    <name type="scientific">marine metagenome</name>
    <dbReference type="NCBI Taxonomy" id="408172"/>
    <lineage>
        <taxon>unclassified sequences</taxon>
        <taxon>metagenomes</taxon>
        <taxon>ecological metagenomes</taxon>
    </lineage>
</organism>
<evidence type="ECO:0008006" key="2">
    <source>
        <dbReference type="Google" id="ProtNLM"/>
    </source>
</evidence>
<dbReference type="SUPFAM" id="SSF46626">
    <property type="entry name" value="Cytochrome c"/>
    <property type="match status" value="1"/>
</dbReference>
<dbReference type="EMBL" id="UINC01215031">
    <property type="protein sequence ID" value="SVE40531.1"/>
    <property type="molecule type" value="Genomic_DNA"/>
</dbReference>
<evidence type="ECO:0000313" key="1">
    <source>
        <dbReference type="EMBL" id="SVE40531.1"/>
    </source>
</evidence>
<feature type="non-terminal residue" evidence="1">
    <location>
        <position position="71"/>
    </location>
</feature>
<dbReference type="Gene3D" id="1.10.760.10">
    <property type="entry name" value="Cytochrome c-like domain"/>
    <property type="match status" value="1"/>
</dbReference>
<sequence>MKIVFIVFLLVFCASVLPVCAEPEEISKKNCKECHRFSSKEKQLAGPDLFYSGDKFHQSWLKNFLQSPEII</sequence>
<dbReference type="GO" id="GO:0009055">
    <property type="term" value="F:electron transfer activity"/>
    <property type="evidence" value="ECO:0007669"/>
    <property type="project" value="InterPro"/>
</dbReference>
<proteinExistence type="predicted"/>
<dbReference type="GO" id="GO:0020037">
    <property type="term" value="F:heme binding"/>
    <property type="evidence" value="ECO:0007669"/>
    <property type="project" value="InterPro"/>
</dbReference>
<gene>
    <name evidence="1" type="ORF">METZ01_LOCUS493385</name>
</gene>
<reference evidence="1" key="1">
    <citation type="submission" date="2018-05" db="EMBL/GenBank/DDBJ databases">
        <authorList>
            <person name="Lanie J.A."/>
            <person name="Ng W.-L."/>
            <person name="Kazmierczak K.M."/>
            <person name="Andrzejewski T.M."/>
            <person name="Davidsen T.M."/>
            <person name="Wayne K.J."/>
            <person name="Tettelin H."/>
            <person name="Glass J.I."/>
            <person name="Rusch D."/>
            <person name="Podicherti R."/>
            <person name="Tsui H.-C.T."/>
            <person name="Winkler M.E."/>
        </authorList>
    </citation>
    <scope>NUCLEOTIDE SEQUENCE</scope>
</reference>
<accession>A0A383D832</accession>
<dbReference type="InterPro" id="IPR036909">
    <property type="entry name" value="Cyt_c-like_dom_sf"/>
</dbReference>
<protein>
    <recommendedName>
        <fullName evidence="2">Cytochrome c domain-containing protein</fullName>
    </recommendedName>
</protein>
<dbReference type="AlphaFoldDB" id="A0A383D832"/>
<name>A0A383D832_9ZZZZ</name>